<keyword evidence="3" id="KW-1185">Reference proteome</keyword>
<feature type="region of interest" description="Disordered" evidence="1">
    <location>
        <begin position="106"/>
        <end position="131"/>
    </location>
</feature>
<dbReference type="EMBL" id="VSRR010000201">
    <property type="protein sequence ID" value="MPC12172.1"/>
    <property type="molecule type" value="Genomic_DNA"/>
</dbReference>
<sequence length="131" mass="14685">MQWITAQHAAPQTQSIQHCYRLAYRSLFTPHSPRSAGGLQLLMTSLTLRTRRYYILTSLRNTYIQHANTRHYNHAAPRGHSGTAASVGRKVEMKLRFSAVNSRLAGERQDGLSSPFTKQTSTSIGEVASRL</sequence>
<dbReference type="Proteomes" id="UP000324222">
    <property type="component" value="Unassembled WGS sequence"/>
</dbReference>
<feature type="compositionally biased region" description="Polar residues" evidence="1">
    <location>
        <begin position="111"/>
        <end position="124"/>
    </location>
</feature>
<name>A0A5B7CR36_PORTR</name>
<evidence type="ECO:0000313" key="2">
    <source>
        <dbReference type="EMBL" id="MPC12172.1"/>
    </source>
</evidence>
<evidence type="ECO:0000313" key="3">
    <source>
        <dbReference type="Proteomes" id="UP000324222"/>
    </source>
</evidence>
<dbReference type="AlphaFoldDB" id="A0A5B7CR36"/>
<comment type="caution">
    <text evidence="2">The sequence shown here is derived from an EMBL/GenBank/DDBJ whole genome shotgun (WGS) entry which is preliminary data.</text>
</comment>
<proteinExistence type="predicted"/>
<protein>
    <submittedName>
        <fullName evidence="2">Uncharacterized protein</fullName>
    </submittedName>
</protein>
<accession>A0A5B7CR36</accession>
<reference evidence="2 3" key="1">
    <citation type="submission" date="2019-05" db="EMBL/GenBank/DDBJ databases">
        <title>Another draft genome of Portunus trituberculatus and its Hox gene families provides insights of decapod evolution.</title>
        <authorList>
            <person name="Jeong J.-H."/>
            <person name="Song I."/>
            <person name="Kim S."/>
            <person name="Choi T."/>
            <person name="Kim D."/>
            <person name="Ryu S."/>
            <person name="Kim W."/>
        </authorList>
    </citation>
    <scope>NUCLEOTIDE SEQUENCE [LARGE SCALE GENOMIC DNA]</scope>
    <source>
        <tissue evidence="2">Muscle</tissue>
    </source>
</reference>
<gene>
    <name evidence="2" type="ORF">E2C01_004850</name>
</gene>
<organism evidence="2 3">
    <name type="scientific">Portunus trituberculatus</name>
    <name type="common">Swimming crab</name>
    <name type="synonym">Neptunus trituberculatus</name>
    <dbReference type="NCBI Taxonomy" id="210409"/>
    <lineage>
        <taxon>Eukaryota</taxon>
        <taxon>Metazoa</taxon>
        <taxon>Ecdysozoa</taxon>
        <taxon>Arthropoda</taxon>
        <taxon>Crustacea</taxon>
        <taxon>Multicrustacea</taxon>
        <taxon>Malacostraca</taxon>
        <taxon>Eumalacostraca</taxon>
        <taxon>Eucarida</taxon>
        <taxon>Decapoda</taxon>
        <taxon>Pleocyemata</taxon>
        <taxon>Brachyura</taxon>
        <taxon>Eubrachyura</taxon>
        <taxon>Portunoidea</taxon>
        <taxon>Portunidae</taxon>
        <taxon>Portuninae</taxon>
        <taxon>Portunus</taxon>
    </lineage>
</organism>
<evidence type="ECO:0000256" key="1">
    <source>
        <dbReference type="SAM" id="MobiDB-lite"/>
    </source>
</evidence>